<dbReference type="PANTHER" id="PTHR46692:SF1">
    <property type="entry name" value="NUCLEOSIDE HYDROLASE 3-RELATED"/>
    <property type="match status" value="1"/>
</dbReference>
<dbReference type="CDD" id="cd02647">
    <property type="entry name" value="nuc_hydro_TvIAG"/>
    <property type="match status" value="1"/>
</dbReference>
<feature type="signal peptide" evidence="2">
    <location>
        <begin position="1"/>
        <end position="33"/>
    </location>
</feature>
<dbReference type="PANTHER" id="PTHR46692">
    <property type="entry name" value="INOSINE-URIDINE PREFERRING NUCLEOSIDE HYDROLASE FAMILY PROTEIN"/>
    <property type="match status" value="1"/>
</dbReference>
<dbReference type="EMBL" id="JBANAX010000724">
    <property type="protein sequence ID" value="KAL1195614.1"/>
    <property type="molecule type" value="Genomic_DNA"/>
</dbReference>
<keyword evidence="4" id="KW-0378">Hydrolase</keyword>
<accession>A0ABD0ZW66</accession>
<comment type="similarity">
    <text evidence="1">Belongs to the IUNH family.</text>
</comment>
<comment type="caution">
    <text evidence="4">The sequence shown here is derived from an EMBL/GenBank/DDBJ whole genome shotgun (WGS) entry which is preliminary data.</text>
</comment>
<feature type="domain" description="Inosine/uridine-preferring nucleoside hydrolase" evidence="3">
    <location>
        <begin position="512"/>
        <end position="856"/>
    </location>
</feature>
<keyword evidence="5" id="KW-1185">Reference proteome</keyword>
<feature type="domain" description="Inosine/uridine-preferring nucleoside hydrolase" evidence="3">
    <location>
        <begin position="38"/>
        <end position="381"/>
    </location>
</feature>
<dbReference type="InterPro" id="IPR001910">
    <property type="entry name" value="Inosine/uridine_hydrolase_dom"/>
</dbReference>
<evidence type="ECO:0000313" key="5">
    <source>
        <dbReference type="Proteomes" id="UP001558713"/>
    </source>
</evidence>
<dbReference type="AlphaFoldDB" id="A0ABD0ZW66"/>
<dbReference type="Pfam" id="PF01156">
    <property type="entry name" value="IU_nuc_hydro"/>
    <property type="match status" value="2"/>
</dbReference>
<evidence type="ECO:0000313" key="4">
    <source>
        <dbReference type="EMBL" id="KAL1195614.1"/>
    </source>
</evidence>
<evidence type="ECO:0000256" key="1">
    <source>
        <dbReference type="ARBA" id="ARBA00009176"/>
    </source>
</evidence>
<keyword evidence="2" id="KW-0732">Signal</keyword>
<gene>
    <name evidence="4" type="ORF">V5N11_033625</name>
</gene>
<name>A0ABD0ZW66_CARAN</name>
<proteinExistence type="inferred from homology"/>
<organism evidence="4 5">
    <name type="scientific">Cardamine amara subsp. amara</name>
    <dbReference type="NCBI Taxonomy" id="228776"/>
    <lineage>
        <taxon>Eukaryota</taxon>
        <taxon>Viridiplantae</taxon>
        <taxon>Streptophyta</taxon>
        <taxon>Embryophyta</taxon>
        <taxon>Tracheophyta</taxon>
        <taxon>Spermatophyta</taxon>
        <taxon>Magnoliopsida</taxon>
        <taxon>eudicotyledons</taxon>
        <taxon>Gunneridae</taxon>
        <taxon>Pentapetalae</taxon>
        <taxon>rosids</taxon>
        <taxon>malvids</taxon>
        <taxon>Brassicales</taxon>
        <taxon>Brassicaceae</taxon>
        <taxon>Cardamineae</taxon>
        <taxon>Cardamine</taxon>
    </lineage>
</organism>
<protein>
    <submittedName>
        <fullName evidence="4">Nucleoside hydrolase 3</fullName>
    </submittedName>
</protein>
<dbReference type="InterPro" id="IPR036452">
    <property type="entry name" value="Ribo_hydro-like"/>
</dbReference>
<reference evidence="4 5" key="1">
    <citation type="submission" date="2024-04" db="EMBL/GenBank/DDBJ databases">
        <title>Genome assembly C_amara_ONT_v2.</title>
        <authorList>
            <person name="Yant L."/>
            <person name="Moore C."/>
            <person name="Slenker M."/>
        </authorList>
    </citation>
    <scope>NUCLEOTIDE SEQUENCE [LARGE SCALE GENOMIC DNA]</scope>
    <source>
        <tissue evidence="4">Leaf</tissue>
    </source>
</reference>
<sequence>MLMSATSKSLGFLFITVVTILGLLGQNLPCVQSSPHRILLDTDVDTDDLFALLYLLKLNKSEFDLVGITLSANAWTNAGHGVNQMYDLLHMMGRDDIPVGVGGEGGILADGTILSNVGGYFPIIEQEMTTTGGCRYRQAIPKGLGGILDIDSNYGFRKQFLPKGNRRYTPLRQPTAQKVIADKISEAPTTVILLGSHTNFALFLMSNPHLKHNIQHIYVMGGGVRSQNPTGCYPSNATAAEFQPPQCGNRGNLFKDYTSNPYAEFNIFADPFAAYQVFHSGVPMTLVPLDATNTIPINKKFFETFEKNQRTYEAQYIFLSLKITRDTWFDDEFYNSYFMWDSFTAGVAVSIMRNSRNKNNKNGENDFAEMEYMNITIVTSNKPYGKSDGSNPFFDKRKSPKFNLTVGGVHSGHVQTGLRDPVCIPKSGKGKCKDGYTQEISGPYSVRVLVATRAKPNRNVKSKLDREFYVDFLEVLNRPEETGRFNFSSQFPYYKEELFRPDLSKTRLGKPVVFDMDMSPGDFLSLFYLLKVPVEKIDLKAIIVSPTGWANAATIDVVYDLLHMMGRDDIPVGLGDMFPLNYSDAIFPSVGDCKYIKAIPQGCGGFLDSDTLYGLARDLPRSPRRYTAENSVAHGAPRDTDQSELRQPLALEVWQNLTKSGSGAEITVLTNGPLTNLAKFISSDKNSSSVIKEVYIVGGHINHEKSDKGNIFTVPSNAYAEFNMFLDPLAAKTVLESGLDITLIPLTTQRKLSSFKTILNRLYSSAKTPEARFVKQLVTTLQALHQNHKRYTHMDMFLGEILGAVFVGGDHASLKPKLRAELIKVAAEGDESKDGQILMDKLHGKQIKILERVDLRGCYESFASRLDDKKQSAVIGSFEEQRKNWSTPPS</sequence>
<dbReference type="SUPFAM" id="SSF53590">
    <property type="entry name" value="Nucleoside hydrolase"/>
    <property type="match status" value="2"/>
</dbReference>
<dbReference type="GO" id="GO:0016799">
    <property type="term" value="F:hydrolase activity, hydrolyzing N-glycosyl compounds"/>
    <property type="evidence" value="ECO:0007669"/>
    <property type="project" value="UniProtKB-ARBA"/>
</dbReference>
<dbReference type="Gene3D" id="3.90.245.10">
    <property type="entry name" value="Ribonucleoside hydrolase-like"/>
    <property type="match status" value="2"/>
</dbReference>
<feature type="chain" id="PRO_5044891914" evidence="2">
    <location>
        <begin position="34"/>
        <end position="890"/>
    </location>
</feature>
<evidence type="ECO:0000259" key="3">
    <source>
        <dbReference type="Pfam" id="PF01156"/>
    </source>
</evidence>
<dbReference type="Proteomes" id="UP001558713">
    <property type="component" value="Unassembled WGS sequence"/>
</dbReference>
<evidence type="ECO:0000256" key="2">
    <source>
        <dbReference type="SAM" id="SignalP"/>
    </source>
</evidence>